<name>A0ABS8UYH4_DATST</name>
<accession>A0ABS8UYH4</accession>
<feature type="region of interest" description="Disordered" evidence="1">
    <location>
        <begin position="18"/>
        <end position="87"/>
    </location>
</feature>
<keyword evidence="3" id="KW-1185">Reference proteome</keyword>
<organism evidence="2 3">
    <name type="scientific">Datura stramonium</name>
    <name type="common">Jimsonweed</name>
    <name type="synonym">Common thornapple</name>
    <dbReference type="NCBI Taxonomy" id="4076"/>
    <lineage>
        <taxon>Eukaryota</taxon>
        <taxon>Viridiplantae</taxon>
        <taxon>Streptophyta</taxon>
        <taxon>Embryophyta</taxon>
        <taxon>Tracheophyta</taxon>
        <taxon>Spermatophyta</taxon>
        <taxon>Magnoliopsida</taxon>
        <taxon>eudicotyledons</taxon>
        <taxon>Gunneridae</taxon>
        <taxon>Pentapetalae</taxon>
        <taxon>asterids</taxon>
        <taxon>lamiids</taxon>
        <taxon>Solanales</taxon>
        <taxon>Solanaceae</taxon>
        <taxon>Solanoideae</taxon>
        <taxon>Datureae</taxon>
        <taxon>Datura</taxon>
    </lineage>
</organism>
<feature type="compositionally biased region" description="Polar residues" evidence="1">
    <location>
        <begin position="23"/>
        <end position="32"/>
    </location>
</feature>
<evidence type="ECO:0000313" key="3">
    <source>
        <dbReference type="Proteomes" id="UP000823775"/>
    </source>
</evidence>
<dbReference type="Proteomes" id="UP000823775">
    <property type="component" value="Unassembled WGS sequence"/>
</dbReference>
<protein>
    <submittedName>
        <fullName evidence="2">Uncharacterized protein</fullName>
    </submittedName>
</protein>
<feature type="non-terminal residue" evidence="2">
    <location>
        <position position="116"/>
    </location>
</feature>
<feature type="compositionally biased region" description="Basic residues" evidence="1">
    <location>
        <begin position="64"/>
        <end position="78"/>
    </location>
</feature>
<comment type="caution">
    <text evidence="2">The sequence shown here is derived from an EMBL/GenBank/DDBJ whole genome shotgun (WGS) entry which is preliminary data.</text>
</comment>
<evidence type="ECO:0000313" key="2">
    <source>
        <dbReference type="EMBL" id="MCD9639121.1"/>
    </source>
</evidence>
<reference evidence="2 3" key="1">
    <citation type="journal article" date="2021" name="BMC Genomics">
        <title>Datura genome reveals duplications of psychoactive alkaloid biosynthetic genes and high mutation rate following tissue culture.</title>
        <authorList>
            <person name="Rajewski A."/>
            <person name="Carter-House D."/>
            <person name="Stajich J."/>
            <person name="Litt A."/>
        </authorList>
    </citation>
    <scope>NUCLEOTIDE SEQUENCE [LARGE SCALE GENOMIC DNA]</scope>
    <source>
        <strain evidence="2">AR-01</strain>
    </source>
</reference>
<proteinExistence type="predicted"/>
<gene>
    <name evidence="2" type="ORF">HAX54_023425</name>
</gene>
<dbReference type="EMBL" id="JACEIK010002849">
    <property type="protein sequence ID" value="MCD9639121.1"/>
    <property type="molecule type" value="Genomic_DNA"/>
</dbReference>
<evidence type="ECO:0000256" key="1">
    <source>
        <dbReference type="SAM" id="MobiDB-lite"/>
    </source>
</evidence>
<sequence length="116" mass="13733">MEGNEKLLEPHSLLIASKGFQGGRTSVNNTTPRWVRQGSRRIRHRQTWLERKCSSTESGNGAKNRARTTIRSRRRRTKFSNDSDSEPEVIRKFSRTLQNIFRMERLKRREGEKIYK</sequence>